<dbReference type="EMBL" id="UGBT01000002">
    <property type="protein sequence ID" value="STH72042.1"/>
    <property type="molecule type" value="Genomic_DNA"/>
</dbReference>
<evidence type="ECO:0000313" key="2">
    <source>
        <dbReference type="Proteomes" id="UP000254428"/>
    </source>
</evidence>
<dbReference type="Proteomes" id="UP000254428">
    <property type="component" value="Unassembled WGS sequence"/>
</dbReference>
<sequence length="76" mass="9092">MDDGTSIAPDGDLWAFIGDELKMGIPENDRIREQKQKYLRNKSYLHDVTLRAEPYMYWIAGQVKNVTCLWNWYYYP</sequence>
<accession>A0A376P1G1</accession>
<protein>
    <submittedName>
        <fullName evidence="1">Membrane-bound lytic murein transglycosylase D</fullName>
        <ecNumber evidence="1">4.2.2.-</ecNumber>
    </submittedName>
</protein>
<evidence type="ECO:0000313" key="1">
    <source>
        <dbReference type="EMBL" id="STH72042.1"/>
    </source>
</evidence>
<dbReference type="AlphaFoldDB" id="A0A376P1G1"/>
<organism evidence="1 2">
    <name type="scientific">Escherichia coli</name>
    <dbReference type="NCBI Taxonomy" id="562"/>
    <lineage>
        <taxon>Bacteria</taxon>
        <taxon>Pseudomonadati</taxon>
        <taxon>Pseudomonadota</taxon>
        <taxon>Gammaproteobacteria</taxon>
        <taxon>Enterobacterales</taxon>
        <taxon>Enterobacteriaceae</taxon>
        <taxon>Escherichia</taxon>
    </lineage>
</organism>
<proteinExistence type="predicted"/>
<gene>
    <name evidence="1" type="primary">mltD_2</name>
    <name evidence="1" type="ORF">NCTC11341_03702</name>
</gene>
<name>A0A376P1G1_ECOLX</name>
<dbReference type="GO" id="GO:0016829">
    <property type="term" value="F:lyase activity"/>
    <property type="evidence" value="ECO:0007669"/>
    <property type="project" value="UniProtKB-KW"/>
</dbReference>
<keyword evidence="1" id="KW-0456">Lyase</keyword>
<dbReference type="EC" id="4.2.2.-" evidence="1"/>
<reference evidence="1 2" key="1">
    <citation type="submission" date="2018-06" db="EMBL/GenBank/DDBJ databases">
        <authorList>
            <consortium name="Pathogen Informatics"/>
            <person name="Doyle S."/>
        </authorList>
    </citation>
    <scope>NUCLEOTIDE SEQUENCE [LARGE SCALE GENOMIC DNA]</scope>
    <source>
        <strain evidence="1 2">NCTC11341</strain>
    </source>
</reference>